<keyword evidence="2" id="KW-1133">Transmembrane helix</keyword>
<organism evidence="3 4">
    <name type="scientific">Streptomyces halstedii</name>
    <dbReference type="NCBI Taxonomy" id="1944"/>
    <lineage>
        <taxon>Bacteria</taxon>
        <taxon>Bacillati</taxon>
        <taxon>Actinomycetota</taxon>
        <taxon>Actinomycetes</taxon>
        <taxon>Kitasatosporales</taxon>
        <taxon>Streptomycetaceae</taxon>
        <taxon>Streptomyces</taxon>
    </lineage>
</organism>
<accession>A0A6N9UDB8</accession>
<feature type="transmembrane region" description="Helical" evidence="2">
    <location>
        <begin position="77"/>
        <end position="98"/>
    </location>
</feature>
<evidence type="ECO:0000313" key="4">
    <source>
        <dbReference type="Proteomes" id="UP000471293"/>
    </source>
</evidence>
<proteinExistence type="predicted"/>
<evidence type="ECO:0000313" key="3">
    <source>
        <dbReference type="EMBL" id="NEA18935.1"/>
    </source>
</evidence>
<gene>
    <name evidence="3" type="ORF">G3I29_26235</name>
</gene>
<feature type="transmembrane region" description="Helical" evidence="2">
    <location>
        <begin position="118"/>
        <end position="144"/>
    </location>
</feature>
<dbReference type="EMBL" id="JAAGLQ010000558">
    <property type="protein sequence ID" value="NEA18935.1"/>
    <property type="molecule type" value="Genomic_DNA"/>
</dbReference>
<feature type="transmembrane region" description="Helical" evidence="2">
    <location>
        <begin position="12"/>
        <end position="31"/>
    </location>
</feature>
<feature type="region of interest" description="Disordered" evidence="1">
    <location>
        <begin position="212"/>
        <end position="231"/>
    </location>
</feature>
<dbReference type="RefSeq" id="WP_164348099.1">
    <property type="nucleotide sequence ID" value="NZ_JAAGLQ010000558.1"/>
</dbReference>
<keyword evidence="2" id="KW-0812">Transmembrane</keyword>
<evidence type="ECO:0000256" key="2">
    <source>
        <dbReference type="SAM" id="Phobius"/>
    </source>
</evidence>
<protein>
    <submittedName>
        <fullName evidence="3">Uncharacterized protein</fullName>
    </submittedName>
</protein>
<dbReference type="Proteomes" id="UP000471293">
    <property type="component" value="Unassembled WGS sequence"/>
</dbReference>
<evidence type="ECO:0000256" key="1">
    <source>
        <dbReference type="SAM" id="MobiDB-lite"/>
    </source>
</evidence>
<reference evidence="3 4" key="1">
    <citation type="submission" date="2020-01" db="EMBL/GenBank/DDBJ databases">
        <title>Insect and environment-associated Actinomycetes.</title>
        <authorList>
            <person name="Currrie C."/>
            <person name="Chevrette M."/>
            <person name="Carlson C."/>
            <person name="Stubbendieck R."/>
            <person name="Wendt-Pienkowski E."/>
        </authorList>
    </citation>
    <scope>NUCLEOTIDE SEQUENCE [LARGE SCALE GENOMIC DNA]</scope>
    <source>
        <strain evidence="3 4">SID11342</strain>
    </source>
</reference>
<comment type="caution">
    <text evidence="3">The sequence shown here is derived from an EMBL/GenBank/DDBJ whole genome shotgun (WGS) entry which is preliminary data.</text>
</comment>
<keyword evidence="2" id="KW-0472">Membrane</keyword>
<name>A0A6N9UDB8_STRHA</name>
<dbReference type="AlphaFoldDB" id="A0A6N9UDB8"/>
<sequence length="231" mass="24588">MARRNAGRHVPLLMACALMAWQIWMLFHIASSEVTHVVWSCDESDCGTDDLAGGAPMMGAAAVVAFSLMARRFLHHAAPGVALALAGTAFAGGWRAAVGAGDIREDESVDWMIGWFSAGHWITVAQAVAAAGAVWALVGGAVSLRRTGGLHRLRLGRRLAVSEASLTGWSPVGRGRGRVEVAFEDADGVRRTFPAVVGRHALGRKALALHDAERPGDRARSRLSTPRKKVR</sequence>
<feature type="transmembrane region" description="Helical" evidence="2">
    <location>
        <begin position="51"/>
        <end position="70"/>
    </location>
</feature>